<accession>F0J196</accession>
<evidence type="ECO:0008006" key="3">
    <source>
        <dbReference type="Google" id="ProtNLM"/>
    </source>
</evidence>
<sequence>MDLAGEHISRRHLMSSTLSPNIATLFTSSVNTTSSSIASILEASYGGATSGTVTSSQNPIIALRIAQQNETKDIQAEAKSPQVQRDIAAFTKAVNSAKTAKQLLQNPTVLKVLLTANGLGSQVGFPALAQKALLSNPSDPNGLANQLSSTNSQWLSTAQIYQFATKGLSIIQKPSSISTLTNAYAEVLWRQSLDKQTPGLSNALYFIQNAQKFTNATQILGDSVMRSVVTTALGVPQQIAFQPLLAQEQAITSRLDVSKFQNKQFVQSFADRFLAVTQASNMNAYGSSSSLVGLAAQARSLIA</sequence>
<dbReference type="EMBL" id="AP012035">
    <property type="protein sequence ID" value="BAJ79478.1"/>
    <property type="molecule type" value="Genomic_DNA"/>
</dbReference>
<dbReference type="AlphaFoldDB" id="F0J196"/>
<protein>
    <recommendedName>
        <fullName evidence="3">DUF1217 domain-containing protein</fullName>
    </recommendedName>
</protein>
<dbReference type="SUPFAM" id="SSF158837">
    <property type="entry name" value="AGR C 984p-like"/>
    <property type="match status" value="1"/>
</dbReference>
<organism evidence="1 2">
    <name type="scientific">Acidiphilium multivorum (strain DSM 11245 / JCM 8867 / NBRC 100883 / AIU 301)</name>
    <dbReference type="NCBI Taxonomy" id="926570"/>
    <lineage>
        <taxon>Bacteria</taxon>
        <taxon>Pseudomonadati</taxon>
        <taxon>Pseudomonadota</taxon>
        <taxon>Alphaproteobacteria</taxon>
        <taxon>Acetobacterales</taxon>
        <taxon>Acidocellaceae</taxon>
        <taxon>Acidiphilium</taxon>
    </lineage>
</organism>
<proteinExistence type="predicted"/>
<dbReference type="Gene3D" id="1.10.3700.10">
    <property type="entry name" value="AGR C 984p-like"/>
    <property type="match status" value="1"/>
</dbReference>
<name>F0J196_ACIMA</name>
<keyword evidence="2" id="KW-1185">Reference proteome</keyword>
<dbReference type="HOGENOM" id="CLU_958548_0_0_5"/>
<dbReference type="Pfam" id="PF06748">
    <property type="entry name" value="DUF1217"/>
    <property type="match status" value="1"/>
</dbReference>
<dbReference type="KEGG" id="amv:ACMV_01310"/>
<dbReference type="InterPro" id="IPR023157">
    <property type="entry name" value="AGR-C-984p-like_sf"/>
</dbReference>
<dbReference type="Proteomes" id="UP000007100">
    <property type="component" value="Chromosome"/>
</dbReference>
<dbReference type="InterPro" id="IPR010626">
    <property type="entry name" value="DUF1217"/>
</dbReference>
<reference evidence="1 2" key="1">
    <citation type="submission" date="2010-12" db="EMBL/GenBank/DDBJ databases">
        <title>Whole genome sequence of Acidiphilium multivorum AIU301.</title>
        <authorList>
            <person name="Narita-Yamada S."/>
            <person name="Nakamura S."/>
            <person name="Ito N."/>
            <person name="Takarada H."/>
            <person name="Katano Y."/>
            <person name="Nakazawa H."/>
            <person name="Hosoyama A."/>
            <person name="Yamada R."/>
            <person name="Fujita N."/>
        </authorList>
    </citation>
    <scope>NUCLEOTIDE SEQUENCE [LARGE SCALE GENOMIC DNA]</scope>
    <source>
        <strain evidence="2">DSM 11245 / JCM 8867 / AIU301</strain>
    </source>
</reference>
<evidence type="ECO:0000313" key="1">
    <source>
        <dbReference type="EMBL" id="BAJ79478.1"/>
    </source>
</evidence>
<evidence type="ECO:0000313" key="2">
    <source>
        <dbReference type="Proteomes" id="UP000007100"/>
    </source>
</evidence>
<gene>
    <name evidence="1" type="ordered locus">ACMV_01310</name>
</gene>